<comment type="subcellular location">
    <subcellularLocation>
        <location evidence="1">Membrane</location>
        <topology evidence="1">Multi-pass membrane protein</topology>
    </subcellularLocation>
</comment>
<dbReference type="InterPro" id="IPR032880">
    <property type="entry name" value="CSC1/OSCA1-like_N"/>
</dbReference>
<evidence type="ECO:0000256" key="1">
    <source>
        <dbReference type="ARBA" id="ARBA00004141"/>
    </source>
</evidence>
<comment type="caution">
    <text evidence="13">The sequence shown here is derived from an EMBL/GenBank/DDBJ whole genome shotgun (WGS) entry which is preliminary data.</text>
</comment>
<evidence type="ECO:0000256" key="7">
    <source>
        <dbReference type="SAM" id="MobiDB-lite"/>
    </source>
</evidence>
<evidence type="ECO:0000256" key="4">
    <source>
        <dbReference type="ARBA" id="ARBA00022692"/>
    </source>
</evidence>
<feature type="transmembrane region" description="Helical" evidence="8">
    <location>
        <begin position="1026"/>
        <end position="1045"/>
    </location>
</feature>
<feature type="transmembrane region" description="Helical" evidence="8">
    <location>
        <begin position="134"/>
        <end position="151"/>
    </location>
</feature>
<keyword evidence="5 8" id="KW-1133">Transmembrane helix</keyword>
<evidence type="ECO:0000256" key="5">
    <source>
        <dbReference type="ARBA" id="ARBA00022989"/>
    </source>
</evidence>
<comment type="similarity">
    <text evidence="2">Belongs to the CSC1 (TC 1.A.17) family.</text>
</comment>
<dbReference type="Pfam" id="PF13967">
    <property type="entry name" value="RSN1_TM"/>
    <property type="match status" value="1"/>
</dbReference>
<evidence type="ECO:0000259" key="12">
    <source>
        <dbReference type="Pfam" id="PF14703"/>
    </source>
</evidence>
<keyword evidence="9" id="KW-0732">Signal</keyword>
<evidence type="ECO:0000313" key="14">
    <source>
        <dbReference type="Proteomes" id="UP001190700"/>
    </source>
</evidence>
<feature type="compositionally biased region" description="Pro residues" evidence="7">
    <location>
        <begin position="37"/>
        <end position="72"/>
    </location>
</feature>
<evidence type="ECO:0000256" key="9">
    <source>
        <dbReference type="SAM" id="SignalP"/>
    </source>
</evidence>
<evidence type="ECO:0000256" key="6">
    <source>
        <dbReference type="ARBA" id="ARBA00023136"/>
    </source>
</evidence>
<feature type="domain" description="CSC1/OSCA1-like 7TM region" evidence="10">
    <location>
        <begin position="734"/>
        <end position="1019"/>
    </location>
</feature>
<dbReference type="Pfam" id="PF14703">
    <property type="entry name" value="PHM7_cyt"/>
    <property type="match status" value="1"/>
</dbReference>
<dbReference type="GO" id="GO:0005886">
    <property type="term" value="C:plasma membrane"/>
    <property type="evidence" value="ECO:0007669"/>
    <property type="project" value="TreeGrafter"/>
</dbReference>
<dbReference type="Pfam" id="PF02714">
    <property type="entry name" value="RSN1_7TM"/>
    <property type="match status" value="1"/>
</dbReference>
<evidence type="ECO:0000259" key="11">
    <source>
        <dbReference type="Pfam" id="PF13967"/>
    </source>
</evidence>
<feature type="domain" description="CSC1/OSCA1-like cytosolic" evidence="12">
    <location>
        <begin position="533"/>
        <end position="721"/>
    </location>
</feature>
<dbReference type="EMBL" id="LGRX02017569">
    <property type="protein sequence ID" value="KAK3260598.1"/>
    <property type="molecule type" value="Genomic_DNA"/>
</dbReference>
<feature type="chain" id="PRO_5042144837" evidence="9">
    <location>
        <begin position="35"/>
        <end position="1116"/>
    </location>
</feature>
<protein>
    <submittedName>
        <fullName evidence="13">CSC1-like protein erd4</fullName>
    </submittedName>
</protein>
<keyword evidence="4 8" id="KW-0812">Transmembrane</keyword>
<dbReference type="InterPro" id="IPR045122">
    <property type="entry name" value="Csc1-like"/>
</dbReference>
<dbReference type="PANTHER" id="PTHR13018">
    <property type="entry name" value="PROBABLE MEMBRANE PROTEIN DUF221-RELATED"/>
    <property type="match status" value="1"/>
</dbReference>
<keyword evidence="3" id="KW-0813">Transport</keyword>
<evidence type="ECO:0000256" key="8">
    <source>
        <dbReference type="SAM" id="Phobius"/>
    </source>
</evidence>
<feature type="transmembrane region" description="Helical" evidence="8">
    <location>
        <begin position="163"/>
        <end position="188"/>
    </location>
</feature>
<gene>
    <name evidence="13" type="ORF">CYMTET_30443</name>
</gene>
<evidence type="ECO:0000256" key="2">
    <source>
        <dbReference type="ARBA" id="ARBA00007779"/>
    </source>
</evidence>
<feature type="signal peptide" evidence="9">
    <location>
        <begin position="1"/>
        <end position="34"/>
    </location>
</feature>
<dbReference type="Proteomes" id="UP001190700">
    <property type="component" value="Unassembled WGS sequence"/>
</dbReference>
<feature type="transmembrane region" description="Helical" evidence="8">
    <location>
        <begin position="943"/>
        <end position="972"/>
    </location>
</feature>
<name>A0AAE0KTX1_9CHLO</name>
<evidence type="ECO:0000259" key="10">
    <source>
        <dbReference type="Pfam" id="PF02714"/>
    </source>
</evidence>
<dbReference type="InterPro" id="IPR003864">
    <property type="entry name" value="CSC1/OSCA1-like_7TM"/>
</dbReference>
<keyword evidence="6 8" id="KW-0472">Membrane</keyword>
<feature type="domain" description="CSC1/OSCA1-like N-terminal transmembrane" evidence="11">
    <location>
        <begin position="91"/>
        <end position="241"/>
    </location>
</feature>
<accession>A0AAE0KTX1</accession>
<sequence>MPPSQIRPRARTARAALCLALSSLLCWNLPSCAATPPRAPPPPPPHPESPPTSPPALPSPPSPPPLWPPAPPLFAGECDTDNDNAADLEEFLVALAVQMLYAVVFFALFGGVLRPRFPEAYSPRRLMNLEHKPIAMPPGPFAWLVALMSYPDHKVAETAGLDALVWLNIISFGNHLFAIISFWSLVFVMPFNFLGHSLTAEKCSLLDYLTVQNIANGSPLLWAHVAAAWVKTLVCISLLTKYRKRVVELRKEYFAQQSTGVESLTCLVRRIPGLIIGSPPHRLVQEITRFTLPLMPKSWHERFVSILKKTVERLLQGTNFVLEHGIQNITNIILDTQSRVDNISHAFYLKSLVVLKTPRGLQHYTETGFGADPGWDSVFSFRKEDLEVPVGCKPVIRIAVHGSFSGEMGELGICSLPIPSMANDALHDCKQEPQHHWLWLYLKDGAEDELCGQILLKTQLMRPPKKSLQPQKSLKNLELARSASTAPKAWLFVVTVMRARDLKPRSQQALWNDSDMGSPGRVPAPTLDVQGRVLAKFRKLYGANLHQVIPAYDTLYLDPLIDKRNDAQDRLEQLMDVYTSYVHRTEENSNTLMKRIRQILCCGMGVKTCLTCGQIPSRNKFWSSSDDQATYPRPQHRIGYCGCLGSGQKVDSIDFFTGRLNQLQLRIEQLRPLEKQRESPAAFVIFKTRAAASMATQAVVDSEGNWQCIMAPAPADIYWPNLKVAPWERNLRMALVTSLLYTTTVFYAIPVNFLTEWVTTSLEESQERDWLFSKILRGNDHNRGISSWVMLLCLQLVPIWHQCLSRLSGCISHSDIDISTLRMYYTFQMLVSFGGSIFLNTETSDVDDNNFGNTRPDSGLLLYRQMVVILKNPMELIDFLSDSLINKYMFFCLLIVSRTFYELPINLINPPGLMKILIRMKVARNSVQKAKGWKPEPFDISSYLANMLVVFAISITYAGISPIICPLALIYFKMAGVVWRYRVLYMNERCYDSRGKFWQAAETRVLTALMISQLTLLGCLNKKHGVYQAWAVAPLFFITLFHILYQDKCLETDLVPLNAARDIDLAHNTISRWRNRDSIPSKDELEAIYCPPAYANDSAAVTTLSEEADNLSHLSR</sequence>
<evidence type="ECO:0000256" key="3">
    <source>
        <dbReference type="ARBA" id="ARBA00022448"/>
    </source>
</evidence>
<reference evidence="13 14" key="1">
    <citation type="journal article" date="2015" name="Genome Biol. Evol.">
        <title>Comparative Genomics of a Bacterivorous Green Alga Reveals Evolutionary Causalities and Consequences of Phago-Mixotrophic Mode of Nutrition.</title>
        <authorList>
            <person name="Burns J.A."/>
            <person name="Paasch A."/>
            <person name="Narechania A."/>
            <person name="Kim E."/>
        </authorList>
    </citation>
    <scope>NUCLEOTIDE SEQUENCE [LARGE SCALE GENOMIC DNA]</scope>
    <source>
        <strain evidence="13 14">PLY_AMNH</strain>
    </source>
</reference>
<keyword evidence="14" id="KW-1185">Reference proteome</keyword>
<dbReference type="AlphaFoldDB" id="A0AAE0KTX1"/>
<feature type="region of interest" description="Disordered" evidence="7">
    <location>
        <begin position="36"/>
        <end position="73"/>
    </location>
</feature>
<organism evidence="13 14">
    <name type="scientific">Cymbomonas tetramitiformis</name>
    <dbReference type="NCBI Taxonomy" id="36881"/>
    <lineage>
        <taxon>Eukaryota</taxon>
        <taxon>Viridiplantae</taxon>
        <taxon>Chlorophyta</taxon>
        <taxon>Pyramimonadophyceae</taxon>
        <taxon>Pyramimonadales</taxon>
        <taxon>Pyramimonadaceae</taxon>
        <taxon>Cymbomonas</taxon>
    </lineage>
</organism>
<dbReference type="InterPro" id="IPR027815">
    <property type="entry name" value="CSC1/OSCA1-like_cyt"/>
</dbReference>
<feature type="transmembrane region" description="Helical" evidence="8">
    <location>
        <begin position="91"/>
        <end position="113"/>
    </location>
</feature>
<evidence type="ECO:0000313" key="13">
    <source>
        <dbReference type="EMBL" id="KAK3260598.1"/>
    </source>
</evidence>
<proteinExistence type="inferred from homology"/>
<dbReference type="PANTHER" id="PTHR13018:SF5">
    <property type="entry name" value="RE44586P"/>
    <property type="match status" value="1"/>
</dbReference>
<dbReference type="GO" id="GO:0005227">
    <property type="term" value="F:calcium-activated cation channel activity"/>
    <property type="evidence" value="ECO:0007669"/>
    <property type="project" value="InterPro"/>
</dbReference>